<organism evidence="3 4">
    <name type="scientific">Corchorus olitorius</name>
    <dbReference type="NCBI Taxonomy" id="93759"/>
    <lineage>
        <taxon>Eukaryota</taxon>
        <taxon>Viridiplantae</taxon>
        <taxon>Streptophyta</taxon>
        <taxon>Embryophyta</taxon>
        <taxon>Tracheophyta</taxon>
        <taxon>Spermatophyta</taxon>
        <taxon>Magnoliopsida</taxon>
        <taxon>eudicotyledons</taxon>
        <taxon>Gunneridae</taxon>
        <taxon>Pentapetalae</taxon>
        <taxon>rosids</taxon>
        <taxon>malvids</taxon>
        <taxon>Malvales</taxon>
        <taxon>Malvaceae</taxon>
        <taxon>Grewioideae</taxon>
        <taxon>Apeibeae</taxon>
        <taxon>Corchorus</taxon>
    </lineage>
</organism>
<dbReference type="InterPro" id="IPR007053">
    <property type="entry name" value="LRAT_dom"/>
</dbReference>
<comment type="caution">
    <text evidence="3">The sequence shown here is derived from an EMBL/GenBank/DDBJ whole genome shotgun (WGS) entry which is preliminary data.</text>
</comment>
<sequence>MTKTVRSDALNAGIYVGDGMVIHLMGPNKLLNRPDPCQKCGFQTTTAGIYKTCMDCFLEGHSLYRCDYSVPSNLKMAWKIRRGLCSTSDSKPSDEVVQTAHRLLQEKDFGTGEYHFLMNNCEDFAVYCKTGVARSNQTAGLMGNPLYTTVKRKVNKLRKKPNANSDVVDENKQTTEEPNSDVDDQ</sequence>
<accession>A0A1R3JN16</accession>
<feature type="region of interest" description="Disordered" evidence="1">
    <location>
        <begin position="154"/>
        <end position="185"/>
    </location>
</feature>
<dbReference type="PANTHER" id="PTHR46137">
    <property type="entry name" value="OS05G0310600 PROTEIN"/>
    <property type="match status" value="1"/>
</dbReference>
<evidence type="ECO:0000313" key="3">
    <source>
        <dbReference type="EMBL" id="OMO96225.1"/>
    </source>
</evidence>
<gene>
    <name evidence="3" type="ORF">COLO4_15398</name>
</gene>
<dbReference type="OrthoDB" id="421951at2759"/>
<dbReference type="EMBL" id="AWUE01015672">
    <property type="protein sequence ID" value="OMO96225.1"/>
    <property type="molecule type" value="Genomic_DNA"/>
</dbReference>
<evidence type="ECO:0000256" key="1">
    <source>
        <dbReference type="SAM" id="MobiDB-lite"/>
    </source>
</evidence>
<evidence type="ECO:0000313" key="4">
    <source>
        <dbReference type="Proteomes" id="UP000187203"/>
    </source>
</evidence>
<dbReference type="STRING" id="93759.A0A1R3JN16"/>
<protein>
    <recommendedName>
        <fullName evidence="2">LRAT domain-containing protein</fullName>
    </recommendedName>
</protein>
<feature type="domain" description="LRAT" evidence="2">
    <location>
        <begin position="1"/>
        <end position="137"/>
    </location>
</feature>
<keyword evidence="4" id="KW-1185">Reference proteome</keyword>
<dbReference type="Proteomes" id="UP000187203">
    <property type="component" value="Unassembled WGS sequence"/>
</dbReference>
<dbReference type="PANTHER" id="PTHR46137:SF10">
    <property type="entry name" value="LRAT DOMAIN-CONTAINING PROTEIN"/>
    <property type="match status" value="1"/>
</dbReference>
<evidence type="ECO:0000259" key="2">
    <source>
        <dbReference type="PROSITE" id="PS51934"/>
    </source>
</evidence>
<dbReference type="AlphaFoldDB" id="A0A1R3JN16"/>
<proteinExistence type="predicted"/>
<name>A0A1R3JN16_9ROSI</name>
<reference evidence="4" key="1">
    <citation type="submission" date="2013-09" db="EMBL/GenBank/DDBJ databases">
        <title>Corchorus olitorius genome sequencing.</title>
        <authorList>
            <person name="Alam M."/>
            <person name="Haque M.S."/>
            <person name="Islam M.S."/>
            <person name="Emdad E.M."/>
            <person name="Islam M.M."/>
            <person name="Ahmed B."/>
            <person name="Halim A."/>
            <person name="Hossen Q.M.M."/>
            <person name="Hossain M.Z."/>
            <person name="Ahmed R."/>
            <person name="Khan M.M."/>
            <person name="Islam R."/>
            <person name="Rashid M.M."/>
            <person name="Khan S.A."/>
            <person name="Rahman M.S."/>
            <person name="Alam M."/>
            <person name="Yahiya A.S."/>
            <person name="Khan M.S."/>
            <person name="Azam M.S."/>
            <person name="Haque T."/>
            <person name="Lashkar M.Z.H."/>
            <person name="Akhand A.I."/>
            <person name="Morshed G."/>
            <person name="Roy S."/>
            <person name="Uddin K.S."/>
            <person name="Rabeya T."/>
            <person name="Hossain A.S."/>
            <person name="Chowdhury A."/>
            <person name="Snigdha A.R."/>
            <person name="Mortoza M.S."/>
            <person name="Matin S.A."/>
            <person name="Hoque S.M.E."/>
            <person name="Islam M.K."/>
            <person name="Roy D.K."/>
            <person name="Haider R."/>
            <person name="Moosa M.M."/>
            <person name="Elias S.M."/>
            <person name="Hasan A.M."/>
            <person name="Jahan S."/>
            <person name="Shafiuddin M."/>
            <person name="Mahmood N."/>
            <person name="Shommy N.S."/>
        </authorList>
    </citation>
    <scope>NUCLEOTIDE SEQUENCE [LARGE SCALE GENOMIC DNA]</scope>
    <source>
        <strain evidence="4">cv. O-4</strain>
    </source>
</reference>
<dbReference type="PROSITE" id="PS51934">
    <property type="entry name" value="LRAT"/>
    <property type="match status" value="1"/>
</dbReference>
<dbReference type="Gene3D" id="3.90.1720.10">
    <property type="entry name" value="endopeptidase domain like (from Nostoc punctiforme)"/>
    <property type="match status" value="1"/>
</dbReference>
<dbReference type="Pfam" id="PF04970">
    <property type="entry name" value="LRAT"/>
    <property type="match status" value="1"/>
</dbReference>